<dbReference type="InterPro" id="IPR002701">
    <property type="entry name" value="CM_II_prokaryot"/>
</dbReference>
<dbReference type="Pfam" id="PF01817">
    <property type="entry name" value="CM_2"/>
    <property type="match status" value="1"/>
</dbReference>
<dbReference type="PROSITE" id="PS51168">
    <property type="entry name" value="CHORISMATE_MUT_2"/>
    <property type="match status" value="1"/>
</dbReference>
<dbReference type="SUPFAM" id="SSF48600">
    <property type="entry name" value="Chorismate mutase II"/>
    <property type="match status" value="1"/>
</dbReference>
<dbReference type="Gene3D" id="1.20.59.10">
    <property type="entry name" value="Chorismate mutase"/>
    <property type="match status" value="1"/>
</dbReference>
<name>A0A0H4PUI1_9BACT</name>
<evidence type="ECO:0000313" key="5">
    <source>
        <dbReference type="Proteomes" id="UP000036520"/>
    </source>
</evidence>
<dbReference type="STRING" id="320787.CA2015_2561"/>
<evidence type="ECO:0000313" key="4">
    <source>
        <dbReference type="EMBL" id="AKP51972.1"/>
    </source>
</evidence>
<dbReference type="SMART" id="SM00830">
    <property type="entry name" value="CM_2"/>
    <property type="match status" value="1"/>
</dbReference>
<gene>
    <name evidence="4" type="ORF">CA2015_2561</name>
</gene>
<dbReference type="InterPro" id="IPR036979">
    <property type="entry name" value="CM_dom_sf"/>
</dbReference>
<dbReference type="GO" id="GO:0046417">
    <property type="term" value="P:chorismate metabolic process"/>
    <property type="evidence" value="ECO:0007669"/>
    <property type="project" value="InterPro"/>
</dbReference>
<dbReference type="Gene3D" id="3.20.20.70">
    <property type="entry name" value="Aldolase class I"/>
    <property type="match status" value="1"/>
</dbReference>
<dbReference type="EMBL" id="CP012040">
    <property type="protein sequence ID" value="AKP51972.1"/>
    <property type="molecule type" value="Genomic_DNA"/>
</dbReference>
<organism evidence="4 5">
    <name type="scientific">Cyclobacterium amurskyense</name>
    <dbReference type="NCBI Taxonomy" id="320787"/>
    <lineage>
        <taxon>Bacteria</taxon>
        <taxon>Pseudomonadati</taxon>
        <taxon>Bacteroidota</taxon>
        <taxon>Cytophagia</taxon>
        <taxon>Cytophagales</taxon>
        <taxon>Cyclobacteriaceae</taxon>
        <taxon>Cyclobacterium</taxon>
    </lineage>
</organism>
<keyword evidence="2" id="KW-0808">Transferase</keyword>
<dbReference type="OrthoDB" id="9780456at2"/>
<sequence>MENHLQTKDWGLGLKNEHLIIAGPCSAETPEQIEKVCQDMITANVIPDVFRAGIWKPRTRPGSFEGIGEDGLKWMEIVREKLHIPITTEVGNASHVESALKHGVDILWIGARTTVNPFAVQEIADALKGVDIPVMVKNPMNPDLELWRGALERLQAVGVNKLAAIHRGFSDAYDKKFRNKPNWSMPIHLKRLWKGMQVINDPSHIVGNRKGILETAQRAINFGLDGLMIETHHDPDNAWSDAKQQVTPQQLREILDQIDFKHPIQVEHPSEKLQDLRNAVDHLDDQLLDLLAERFSIIDQIGEHKRDNNLTVFQADRWKQVMESRTISGMEKNLSEKFMKELLYCIHEESVKRQEKKLRDNVSAKKSV</sequence>
<dbReference type="PATRIC" id="fig|320787.5.peg.2805"/>
<protein>
    <recommendedName>
        <fullName evidence="1">chorismate mutase</fullName>
        <ecNumber evidence="1">5.4.99.5</ecNumber>
    </recommendedName>
</protein>
<dbReference type="PANTHER" id="PTHR43018">
    <property type="entry name" value="PHOSPHO-2-DEHYDRO-3-DEOXYHEPTONATE ALDOLASE"/>
    <property type="match status" value="1"/>
</dbReference>
<reference evidence="4 5" key="1">
    <citation type="submission" date="2015-07" db="EMBL/GenBank/DDBJ databases">
        <authorList>
            <person name="Kim K.M."/>
        </authorList>
    </citation>
    <scope>NUCLEOTIDE SEQUENCE [LARGE SCALE GENOMIC DNA]</scope>
    <source>
        <strain evidence="4 5">KCTC 12363</strain>
    </source>
</reference>
<feature type="domain" description="Chorismate mutase" evidence="3">
    <location>
        <begin position="267"/>
        <end position="358"/>
    </location>
</feature>
<dbReference type="RefSeq" id="WP_048642257.1">
    <property type="nucleotide sequence ID" value="NZ_CAXBGM010000004.1"/>
</dbReference>
<proteinExistence type="predicted"/>
<dbReference type="SUPFAM" id="SSF51569">
    <property type="entry name" value="Aldolase"/>
    <property type="match status" value="1"/>
</dbReference>
<dbReference type="KEGG" id="camu:CA2015_2561"/>
<dbReference type="InterPro" id="IPR013785">
    <property type="entry name" value="Aldolase_TIM"/>
</dbReference>
<dbReference type="GO" id="GO:0004106">
    <property type="term" value="F:chorismate mutase activity"/>
    <property type="evidence" value="ECO:0007669"/>
    <property type="project" value="UniProtKB-EC"/>
</dbReference>
<evidence type="ECO:0000256" key="1">
    <source>
        <dbReference type="ARBA" id="ARBA00012404"/>
    </source>
</evidence>
<dbReference type="AlphaFoldDB" id="A0A0H4PUI1"/>
<evidence type="ECO:0000256" key="2">
    <source>
        <dbReference type="ARBA" id="ARBA00022679"/>
    </source>
</evidence>
<accession>A0A0H4PUI1</accession>
<dbReference type="GO" id="GO:0016740">
    <property type="term" value="F:transferase activity"/>
    <property type="evidence" value="ECO:0007669"/>
    <property type="project" value="UniProtKB-KW"/>
</dbReference>
<dbReference type="InterPro" id="IPR006218">
    <property type="entry name" value="DAHP1/KDSA"/>
</dbReference>
<keyword evidence="5" id="KW-1185">Reference proteome</keyword>
<dbReference type="InterPro" id="IPR052899">
    <property type="entry name" value="Class-I_DAHP_synthase"/>
</dbReference>
<evidence type="ECO:0000259" key="3">
    <source>
        <dbReference type="PROSITE" id="PS51168"/>
    </source>
</evidence>
<dbReference type="PANTHER" id="PTHR43018:SF1">
    <property type="entry name" value="PROTEIN AROA(G)"/>
    <property type="match status" value="1"/>
</dbReference>
<dbReference type="EC" id="5.4.99.5" evidence="1"/>
<dbReference type="Proteomes" id="UP000036520">
    <property type="component" value="Chromosome"/>
</dbReference>
<dbReference type="Pfam" id="PF00793">
    <property type="entry name" value="DAHP_synth_1"/>
    <property type="match status" value="1"/>
</dbReference>
<dbReference type="InterPro" id="IPR036263">
    <property type="entry name" value="Chorismate_II_sf"/>
</dbReference>